<reference evidence="2" key="1">
    <citation type="journal article" date="2014" name="Int. J. Syst. Evol. Microbiol.">
        <title>Complete genome sequence of Corynebacterium casei LMG S-19264T (=DSM 44701T), isolated from a smear-ripened cheese.</title>
        <authorList>
            <consortium name="US DOE Joint Genome Institute (JGI-PGF)"/>
            <person name="Walter F."/>
            <person name="Albersmeier A."/>
            <person name="Kalinowski J."/>
            <person name="Ruckert C."/>
        </authorList>
    </citation>
    <scope>NUCLEOTIDE SEQUENCE</scope>
    <source>
        <strain evidence="2">KCTC 12343</strain>
    </source>
</reference>
<protein>
    <submittedName>
        <fullName evidence="2">Uncharacterized protein</fullName>
    </submittedName>
</protein>
<dbReference type="RefSeq" id="WP_131144639.1">
    <property type="nucleotide sequence ID" value="NZ_BMWV01000002.1"/>
</dbReference>
<keyword evidence="4" id="KW-1185">Reference proteome</keyword>
<feature type="chain" id="PRO_5044601579" evidence="1">
    <location>
        <begin position="21"/>
        <end position="190"/>
    </location>
</feature>
<name>A0A411WUQ0_9BURK</name>
<proteinExistence type="predicted"/>
<evidence type="ECO:0000313" key="5">
    <source>
        <dbReference type="Proteomes" id="UP000628442"/>
    </source>
</evidence>
<accession>A0A411WUQ0</accession>
<reference evidence="2" key="3">
    <citation type="submission" date="2022-12" db="EMBL/GenBank/DDBJ databases">
        <authorList>
            <person name="Sun Q."/>
            <person name="Kim S."/>
        </authorList>
    </citation>
    <scope>NUCLEOTIDE SEQUENCE</scope>
    <source>
        <strain evidence="2">KCTC 12343</strain>
    </source>
</reference>
<dbReference type="Proteomes" id="UP000292307">
    <property type="component" value="Chromosome"/>
</dbReference>
<keyword evidence="1" id="KW-0732">Signal</keyword>
<dbReference type="EMBL" id="CP036401">
    <property type="protein sequence ID" value="QBI00503.1"/>
    <property type="molecule type" value="Genomic_DNA"/>
</dbReference>
<organism evidence="2 5">
    <name type="scientific">Pseudoduganella albidiflava</name>
    <dbReference type="NCBI Taxonomy" id="321983"/>
    <lineage>
        <taxon>Bacteria</taxon>
        <taxon>Pseudomonadati</taxon>
        <taxon>Pseudomonadota</taxon>
        <taxon>Betaproteobacteria</taxon>
        <taxon>Burkholderiales</taxon>
        <taxon>Oxalobacteraceae</taxon>
        <taxon>Telluria group</taxon>
        <taxon>Pseudoduganella</taxon>
    </lineage>
</organism>
<evidence type="ECO:0000256" key="1">
    <source>
        <dbReference type="SAM" id="SignalP"/>
    </source>
</evidence>
<evidence type="ECO:0000313" key="3">
    <source>
        <dbReference type="EMBL" id="QBI00503.1"/>
    </source>
</evidence>
<reference evidence="3 4" key="2">
    <citation type="submission" date="2019-02" db="EMBL/GenBank/DDBJ databases">
        <title>Draft Genome Sequences of Six Type Strains of the Genus Massilia.</title>
        <authorList>
            <person name="Miess H."/>
            <person name="Frediansyhah A."/>
            <person name="Gross H."/>
        </authorList>
    </citation>
    <scope>NUCLEOTIDE SEQUENCE [LARGE SCALE GENOMIC DNA]</scope>
    <source>
        <strain evidence="3 4">DSM 17472</strain>
    </source>
</reference>
<gene>
    <name evidence="3" type="ORF">EYF70_06270</name>
    <name evidence="2" type="ORF">GCM10007387_13810</name>
</gene>
<dbReference type="EMBL" id="BMWV01000002">
    <property type="protein sequence ID" value="GGY32809.1"/>
    <property type="molecule type" value="Genomic_DNA"/>
</dbReference>
<dbReference type="OrthoDB" id="70361at2"/>
<sequence>MRAYMISLSFSVLLTSSMNAAAQKNAAAIYTNLSGNACSKAIDDVATGAHTLDCPGIAGYRLQVLLDDERNSLNVVTPGKRVLPLDYWEVVTRGFSTLGEKAEWRIAKTRGRITPIAIIVRVDTFEQGNPEQPKRVPMLVIARIFHDTACVTGAMNANVRDASVKARRIADDEHLPCLLRESNPHEAIQP</sequence>
<evidence type="ECO:0000313" key="2">
    <source>
        <dbReference type="EMBL" id="GGY32809.1"/>
    </source>
</evidence>
<evidence type="ECO:0000313" key="4">
    <source>
        <dbReference type="Proteomes" id="UP000292307"/>
    </source>
</evidence>
<dbReference type="Proteomes" id="UP000628442">
    <property type="component" value="Unassembled WGS sequence"/>
</dbReference>
<dbReference type="AlphaFoldDB" id="A0A411WUQ0"/>
<feature type="signal peptide" evidence="1">
    <location>
        <begin position="1"/>
        <end position="20"/>
    </location>
</feature>